<feature type="compositionally biased region" description="Low complexity" evidence="1">
    <location>
        <begin position="312"/>
        <end position="329"/>
    </location>
</feature>
<organism evidence="2 3">
    <name type="scientific">Favolaschia claudopus</name>
    <dbReference type="NCBI Taxonomy" id="2862362"/>
    <lineage>
        <taxon>Eukaryota</taxon>
        <taxon>Fungi</taxon>
        <taxon>Dikarya</taxon>
        <taxon>Basidiomycota</taxon>
        <taxon>Agaricomycotina</taxon>
        <taxon>Agaricomycetes</taxon>
        <taxon>Agaricomycetidae</taxon>
        <taxon>Agaricales</taxon>
        <taxon>Marasmiineae</taxon>
        <taxon>Mycenaceae</taxon>
        <taxon>Favolaschia</taxon>
    </lineage>
</organism>
<comment type="caution">
    <text evidence="2">The sequence shown here is derived from an EMBL/GenBank/DDBJ whole genome shotgun (WGS) entry which is preliminary data.</text>
</comment>
<gene>
    <name evidence="2" type="ORF">R3P38DRAFT_3335456</name>
</gene>
<feature type="compositionally biased region" description="Polar residues" evidence="1">
    <location>
        <begin position="337"/>
        <end position="355"/>
    </location>
</feature>
<keyword evidence="3" id="KW-1185">Reference proteome</keyword>
<evidence type="ECO:0000313" key="2">
    <source>
        <dbReference type="EMBL" id="KAK6974844.1"/>
    </source>
</evidence>
<protein>
    <submittedName>
        <fullName evidence="2">Uncharacterized protein</fullName>
    </submittedName>
</protein>
<sequence>MDLLKNKERGGPLGPFDGVVGAIVKIGAESYYITTHSDYIPTPPTSKDVYLRSNMRFGIDDPTLWPQYFSPTFPHLAAIPRREERPDLELMWWKPSRKDFTEGTAITRSLGKLVPWMVSKFIDKVDEIKLRYQECVKTLVNPPAILGEVAANLVFALERLQSLPTTFDKLRFCIASLQLNFLELESIIAFMTIYQPRLKTLTSDPSPSIAPCVGAFTFRPDVAQQLHTAGLPFWLLRPFHTFADEKILKTVSVVEPPYALIEPCAAGQQPVYSGTSVDAKIRAMGSIARQMAWYRDPFAETPSDAAGQAREVATSAVTSADSSQSTSVSGPERTASRSRPTPYTRPSNPNKQQPTDGAGQNGGGRNKFSPLEAEDMPSYLTPWTAALELVNPAGFSRAAPEDKYYVFPEPALLASSQSLSRRNKFLHHWLLLKDAFTFIASEGPLCLSSQEWRNVLEGTVERDETRRNKRTKNSRPLQQIIAPVLSALQIEGLQNFPAPLEAIPQYTTTVAKQVIWQIAEVNFRCELLSLDRRASGLRRQDFVQIKKGLASDSLVERHRYHRRLARLMRDWKNVRAARPQWIDRFAACERDGIGLTDPQMVELEWAVTRYYTLSFFELYVLPMRLDHDFVEMPIV</sequence>
<feature type="region of interest" description="Disordered" evidence="1">
    <location>
        <begin position="301"/>
        <end position="372"/>
    </location>
</feature>
<evidence type="ECO:0000256" key="1">
    <source>
        <dbReference type="SAM" id="MobiDB-lite"/>
    </source>
</evidence>
<dbReference type="EMBL" id="JAWWNJ010000178">
    <property type="protein sequence ID" value="KAK6974844.1"/>
    <property type="molecule type" value="Genomic_DNA"/>
</dbReference>
<dbReference type="Proteomes" id="UP001362999">
    <property type="component" value="Unassembled WGS sequence"/>
</dbReference>
<accession>A0AAV9Z991</accession>
<proteinExistence type="predicted"/>
<name>A0AAV9Z991_9AGAR</name>
<dbReference type="AlphaFoldDB" id="A0AAV9Z991"/>
<reference evidence="2 3" key="1">
    <citation type="journal article" date="2024" name="J Genomics">
        <title>Draft genome sequencing and assembly of Favolaschia claudopus CIRM-BRFM 2984 isolated from oak limbs.</title>
        <authorList>
            <person name="Navarro D."/>
            <person name="Drula E."/>
            <person name="Chaduli D."/>
            <person name="Cazenave R."/>
            <person name="Ahrendt S."/>
            <person name="Wang J."/>
            <person name="Lipzen A."/>
            <person name="Daum C."/>
            <person name="Barry K."/>
            <person name="Grigoriev I.V."/>
            <person name="Favel A."/>
            <person name="Rosso M.N."/>
            <person name="Martin F."/>
        </authorList>
    </citation>
    <scope>NUCLEOTIDE SEQUENCE [LARGE SCALE GENOMIC DNA]</scope>
    <source>
        <strain evidence="2 3">CIRM-BRFM 2984</strain>
    </source>
</reference>
<evidence type="ECO:0000313" key="3">
    <source>
        <dbReference type="Proteomes" id="UP001362999"/>
    </source>
</evidence>